<dbReference type="Gene3D" id="3.40.50.720">
    <property type="entry name" value="NAD(P)-binding Rossmann-like Domain"/>
    <property type="match status" value="1"/>
</dbReference>
<dbReference type="PANTHER" id="PTHR43833:SF7">
    <property type="entry name" value="KTR SYSTEM POTASSIUM UPTAKE PROTEIN C"/>
    <property type="match status" value="1"/>
</dbReference>
<dbReference type="STRING" id="679192.HMPREF9013_1039"/>
<dbReference type="AlphaFoldDB" id="D2MMQ5"/>
<dbReference type="OrthoDB" id="9776294at2"/>
<dbReference type="Gene3D" id="3.30.70.1450">
    <property type="entry name" value="Regulator of K+ conductance, C-terminal domain"/>
    <property type="match status" value="1"/>
</dbReference>
<organism evidence="3 4">
    <name type="scientific">Bulleidia extructa W1219</name>
    <dbReference type="NCBI Taxonomy" id="679192"/>
    <lineage>
        <taxon>Bacteria</taxon>
        <taxon>Bacillati</taxon>
        <taxon>Bacillota</taxon>
        <taxon>Erysipelotrichia</taxon>
        <taxon>Erysipelotrichales</taxon>
        <taxon>Erysipelotrichaceae</taxon>
        <taxon>Bulleidia</taxon>
    </lineage>
</organism>
<dbReference type="eggNOG" id="COG0569">
    <property type="taxonomic scope" value="Bacteria"/>
</dbReference>
<sequence>MKQALIIGMGRFGRNIAKKLNNLDVQILAVDISESNINDVMPYVTNAVIGDATQKEFLQTLGVSNFDVCFVTIGDDFLASLEATSFLKELGAKKVVSRAAKNTQEKFLLRNGADHVVYPEREIGNLTAVRYFNDIIIEYIPVGDNISIYEVSTPIDWVGKTVTELDVRRAYHINIIAVRTNNEVNSIISPDYTFNQKDSIFMLGDEHNIKKFMHQFEK</sequence>
<dbReference type="SUPFAM" id="SSF51735">
    <property type="entry name" value="NAD(P)-binding Rossmann-fold domains"/>
    <property type="match status" value="1"/>
</dbReference>
<dbReference type="PROSITE" id="PS51201">
    <property type="entry name" value="RCK_N"/>
    <property type="match status" value="1"/>
</dbReference>
<evidence type="ECO:0000313" key="3">
    <source>
        <dbReference type="EMBL" id="EFC06331.1"/>
    </source>
</evidence>
<dbReference type="PROSITE" id="PS51202">
    <property type="entry name" value="RCK_C"/>
    <property type="match status" value="1"/>
</dbReference>
<dbReference type="GO" id="GO:0006813">
    <property type="term" value="P:potassium ion transport"/>
    <property type="evidence" value="ECO:0007669"/>
    <property type="project" value="InterPro"/>
</dbReference>
<protein>
    <submittedName>
        <fullName evidence="3">TrkA N-terminal domain protein</fullName>
    </submittedName>
</protein>
<dbReference type="Pfam" id="PF02254">
    <property type="entry name" value="TrkA_N"/>
    <property type="match status" value="1"/>
</dbReference>
<dbReference type="InterPro" id="IPR006037">
    <property type="entry name" value="RCK_C"/>
</dbReference>
<accession>D2MMQ5</accession>
<evidence type="ECO:0000259" key="1">
    <source>
        <dbReference type="PROSITE" id="PS51201"/>
    </source>
</evidence>
<feature type="domain" description="RCK N-terminal" evidence="1">
    <location>
        <begin position="1"/>
        <end position="117"/>
    </location>
</feature>
<name>D2MMQ5_9FIRM</name>
<dbReference type="Pfam" id="PF02080">
    <property type="entry name" value="TrkA_C"/>
    <property type="match status" value="1"/>
</dbReference>
<dbReference type="InterPro" id="IPR036721">
    <property type="entry name" value="RCK_C_sf"/>
</dbReference>
<gene>
    <name evidence="3" type="primary">trkA</name>
    <name evidence="3" type="ORF">HMPREF9013_1039</name>
</gene>
<dbReference type="EMBL" id="ADFR01000002">
    <property type="protein sequence ID" value="EFC06331.1"/>
    <property type="molecule type" value="Genomic_DNA"/>
</dbReference>
<dbReference type="SUPFAM" id="SSF116726">
    <property type="entry name" value="TrkA C-terminal domain-like"/>
    <property type="match status" value="1"/>
</dbReference>
<dbReference type="GO" id="GO:0008324">
    <property type="term" value="F:monoatomic cation transmembrane transporter activity"/>
    <property type="evidence" value="ECO:0007669"/>
    <property type="project" value="InterPro"/>
</dbReference>
<keyword evidence="4" id="KW-1185">Reference proteome</keyword>
<dbReference type="Proteomes" id="UP000005017">
    <property type="component" value="Unassembled WGS sequence"/>
</dbReference>
<dbReference type="InterPro" id="IPR003148">
    <property type="entry name" value="RCK_N"/>
</dbReference>
<dbReference type="InterPro" id="IPR036291">
    <property type="entry name" value="NAD(P)-bd_dom_sf"/>
</dbReference>
<dbReference type="PANTHER" id="PTHR43833">
    <property type="entry name" value="POTASSIUM CHANNEL PROTEIN 2-RELATED-RELATED"/>
    <property type="match status" value="1"/>
</dbReference>
<evidence type="ECO:0000313" key="4">
    <source>
        <dbReference type="Proteomes" id="UP000005017"/>
    </source>
</evidence>
<proteinExistence type="predicted"/>
<reference evidence="4" key="1">
    <citation type="submission" date="2009-12" db="EMBL/GenBank/DDBJ databases">
        <title>Sequence of Clostridiales genomosp. BVAB3 str. UPII9-5.</title>
        <authorList>
            <person name="Madupu R."/>
            <person name="Durkin A.S."/>
            <person name="Torralba M."/>
            <person name="Methe B."/>
            <person name="Sutton G.G."/>
            <person name="Strausberg R.L."/>
            <person name="Nelson K.E."/>
        </authorList>
    </citation>
    <scope>NUCLEOTIDE SEQUENCE [LARGE SCALE GENOMIC DNA]</scope>
    <source>
        <strain evidence="4">W1219</strain>
    </source>
</reference>
<evidence type="ECO:0000259" key="2">
    <source>
        <dbReference type="PROSITE" id="PS51202"/>
    </source>
</evidence>
<dbReference type="InterPro" id="IPR050721">
    <property type="entry name" value="Trk_Ktr_HKT_K-transport"/>
</dbReference>
<comment type="caution">
    <text evidence="3">The sequence shown here is derived from an EMBL/GenBank/DDBJ whole genome shotgun (WGS) entry which is preliminary data.</text>
</comment>
<dbReference type="RefSeq" id="WP_006626676.1">
    <property type="nucleotide sequence ID" value="NZ_ADFR01000002.1"/>
</dbReference>
<feature type="domain" description="RCK C-terminal" evidence="2">
    <location>
        <begin position="134"/>
        <end position="218"/>
    </location>
</feature>